<sequence length="437" mass="52219">MIHHDIISVIASFLPLQQMMKLERVCKEWKLGLYLHCSSVKSFQLTKHLLYLIQVPIPRPLISDKQARNALREYCYSNEKTLFNNQAFIAPKDQNHRLTIRKMVSKWFGEMFVHVEKLHFSDVRFSGDLVDDFFSSRVFCEKIRQLTFVGCHLMKSCAKEFTNKMKNVECIIYYKNKLEDVDLKHLTEFVKSSSLKYLYYPQADLVNLSKLTEKDKLSPFYYELDDEFKGEDGEDAKHQVTIFDIEKTKQFHKTKGNFHETLKMFGIISNEFEEFYYKTLELPANECISQFNRLIDNGMHFFDVNFKNDFVMELFYNHWRHFNVIDFFQNYFNLKRHKTEVLQKLLANSKSTEEQFEIVQQFWPRCSTTIEKISLLQISRMNNVLEQLIEEKIVEIDWKEFENEIDFCGVLKIVKQCLRKRKTMENKLSPANKKAKQ</sequence>
<gene>
    <name evidence="1" type="ORF">NAEGRDRAFT_52778</name>
</gene>
<dbReference type="AlphaFoldDB" id="D2VWC3"/>
<accession>D2VWC3</accession>
<dbReference type="GeneID" id="8858803"/>
<evidence type="ECO:0000313" key="1">
    <source>
        <dbReference type="EMBL" id="EFC38809.1"/>
    </source>
</evidence>
<evidence type="ECO:0000313" key="2">
    <source>
        <dbReference type="Proteomes" id="UP000006671"/>
    </source>
</evidence>
<name>D2VWC3_NAEGR</name>
<reference evidence="1 2" key="1">
    <citation type="journal article" date="2010" name="Cell">
        <title>The genome of Naegleria gruberi illuminates early eukaryotic versatility.</title>
        <authorList>
            <person name="Fritz-Laylin L.K."/>
            <person name="Prochnik S.E."/>
            <person name="Ginger M.L."/>
            <person name="Dacks J.B."/>
            <person name="Carpenter M.L."/>
            <person name="Field M.C."/>
            <person name="Kuo A."/>
            <person name="Paredez A."/>
            <person name="Chapman J."/>
            <person name="Pham J."/>
            <person name="Shu S."/>
            <person name="Neupane R."/>
            <person name="Cipriano M."/>
            <person name="Mancuso J."/>
            <person name="Tu H."/>
            <person name="Salamov A."/>
            <person name="Lindquist E."/>
            <person name="Shapiro H."/>
            <person name="Lucas S."/>
            <person name="Grigoriev I.V."/>
            <person name="Cande W.Z."/>
            <person name="Fulton C."/>
            <person name="Rokhsar D.S."/>
            <person name="Dawson S.C."/>
        </authorList>
    </citation>
    <scope>NUCLEOTIDE SEQUENCE [LARGE SCALE GENOMIC DNA]</scope>
    <source>
        <strain evidence="1 2">NEG-M</strain>
    </source>
</reference>
<dbReference type="VEuPathDB" id="AmoebaDB:NAEGRDRAFT_52778"/>
<dbReference type="KEGG" id="ngr:NAEGRDRAFT_52778"/>
<dbReference type="RefSeq" id="XP_002671553.1">
    <property type="nucleotide sequence ID" value="XM_002671507.1"/>
</dbReference>
<dbReference type="SUPFAM" id="SSF52047">
    <property type="entry name" value="RNI-like"/>
    <property type="match status" value="1"/>
</dbReference>
<dbReference type="Proteomes" id="UP000006671">
    <property type="component" value="Unassembled WGS sequence"/>
</dbReference>
<protein>
    <submittedName>
        <fullName evidence="1">Predicted protein</fullName>
    </submittedName>
</protein>
<keyword evidence="2" id="KW-1185">Reference proteome</keyword>
<proteinExistence type="predicted"/>
<dbReference type="EMBL" id="GG738904">
    <property type="protein sequence ID" value="EFC38809.1"/>
    <property type="molecule type" value="Genomic_DNA"/>
</dbReference>
<organism evidence="2">
    <name type="scientific">Naegleria gruberi</name>
    <name type="common">Amoeba</name>
    <dbReference type="NCBI Taxonomy" id="5762"/>
    <lineage>
        <taxon>Eukaryota</taxon>
        <taxon>Discoba</taxon>
        <taxon>Heterolobosea</taxon>
        <taxon>Tetramitia</taxon>
        <taxon>Eutetramitia</taxon>
        <taxon>Vahlkampfiidae</taxon>
        <taxon>Naegleria</taxon>
    </lineage>
</organism>
<dbReference type="InParanoid" id="D2VWC3"/>